<dbReference type="PROSITE" id="PS00759">
    <property type="entry name" value="ARGE_DAPE_CPG2_2"/>
    <property type="match status" value="1"/>
</dbReference>
<dbReference type="InterPro" id="IPR050072">
    <property type="entry name" value="Peptidase_M20A"/>
</dbReference>
<dbReference type="Gene3D" id="3.30.70.360">
    <property type="match status" value="1"/>
</dbReference>
<dbReference type="Pfam" id="PF01546">
    <property type="entry name" value="Peptidase_M20"/>
    <property type="match status" value="1"/>
</dbReference>
<keyword evidence="4" id="KW-0862">Zinc</keyword>
<dbReference type="OrthoDB" id="9809784at2"/>
<dbReference type="Proteomes" id="UP000030826">
    <property type="component" value="Unassembled WGS sequence"/>
</dbReference>
<dbReference type="GO" id="GO:0016787">
    <property type="term" value="F:hydrolase activity"/>
    <property type="evidence" value="ECO:0007669"/>
    <property type="project" value="UniProtKB-KW"/>
</dbReference>
<dbReference type="InterPro" id="IPR036264">
    <property type="entry name" value="Bact_exopeptidase_dim_dom"/>
</dbReference>
<dbReference type="Pfam" id="PF07687">
    <property type="entry name" value="M20_dimer"/>
    <property type="match status" value="1"/>
</dbReference>
<dbReference type="EMBL" id="JRFJ01000003">
    <property type="protein sequence ID" value="KHJ54135.1"/>
    <property type="molecule type" value="Genomic_DNA"/>
</dbReference>
<dbReference type="SUPFAM" id="SSF55031">
    <property type="entry name" value="Bacterial exopeptidase dimerisation domain"/>
    <property type="match status" value="1"/>
</dbReference>
<dbReference type="Gene3D" id="3.40.630.10">
    <property type="entry name" value="Zn peptidases"/>
    <property type="match status" value="1"/>
</dbReference>
<feature type="domain" description="Peptidase M20 dimerisation" evidence="5">
    <location>
        <begin position="193"/>
        <end position="316"/>
    </location>
</feature>
<dbReference type="STRING" id="370622.LA66_11710"/>
<dbReference type="InterPro" id="IPR001261">
    <property type="entry name" value="ArgE/DapE_CS"/>
</dbReference>
<dbReference type="PANTHER" id="PTHR43808:SF32">
    <property type="entry name" value="ARGE_DAPE-RELATED DEACYLASE"/>
    <property type="match status" value="1"/>
</dbReference>
<dbReference type="InterPro" id="IPR011650">
    <property type="entry name" value="Peptidase_M20_dimer"/>
</dbReference>
<keyword evidence="2" id="KW-0479">Metal-binding</keyword>
<accession>A0A0B1Q5Q2</accession>
<dbReference type="GO" id="GO:0046872">
    <property type="term" value="F:metal ion binding"/>
    <property type="evidence" value="ECO:0007669"/>
    <property type="project" value="UniProtKB-KW"/>
</dbReference>
<reference evidence="6 7" key="1">
    <citation type="submission" date="2014-09" db="EMBL/GenBank/DDBJ databases">
        <title>Isolation and characterization of Aurantimonas altamirensis ON-56566 from clinical sample following a dog bite.</title>
        <authorList>
            <person name="Eshaghi A."/>
            <person name="Li A."/>
            <person name="Shahinas D."/>
            <person name="Bahn P."/>
            <person name="Kus J.V."/>
            <person name="Patel S.N."/>
        </authorList>
    </citation>
    <scope>NUCLEOTIDE SEQUENCE [LARGE SCALE GENOMIC DNA]</scope>
    <source>
        <strain evidence="6 7">ON-56566</strain>
    </source>
</reference>
<keyword evidence="3" id="KW-0378">Hydrolase</keyword>
<protein>
    <recommendedName>
        <fullName evidence="5">Peptidase M20 dimerisation domain-containing protein</fullName>
    </recommendedName>
</protein>
<evidence type="ECO:0000256" key="4">
    <source>
        <dbReference type="ARBA" id="ARBA00022833"/>
    </source>
</evidence>
<name>A0A0B1Q5Q2_9HYPH</name>
<sequence>MTRTSLRSRLATAAAANHHDLVRATAALVAIDSQTPPSDTRAMVEHVVQAVAHGEGLEIERRPGAGPVDNVVLRLRGHRPGRRVILSCHLDTYPVGDIAGWTVPPLSGAVRDGRLYGRGSCDMKGGVAASLRVLEVMAAHRNEWSGELVVALAGDEESMGEQGTQVLIDSSPACSDALVIVPDVGSPGIVRCGEKGMVWLRLTAQGSAAHGAHVHRGVNAIDRLIDALAALRGLAAMRTPAGHEAVATMHAAFPLSEPVGGEGEMDVMSRVTVNVGRIEGGTSPNLVPQKASADVDIRIPLGVPVSDVERQIDAVLVGHPGVSCSVTRRYEATWTSPAHPLVRYGTRAAEEVLGRPVVANMRVGASDARLWRRAGMATIVLGLTPHNLGGSDECLDIAELPVLASILALTVHDCLAGDPVC</sequence>
<proteinExistence type="predicted"/>
<evidence type="ECO:0000256" key="2">
    <source>
        <dbReference type="ARBA" id="ARBA00022723"/>
    </source>
</evidence>
<evidence type="ECO:0000313" key="7">
    <source>
        <dbReference type="Proteomes" id="UP000030826"/>
    </source>
</evidence>
<evidence type="ECO:0000256" key="1">
    <source>
        <dbReference type="ARBA" id="ARBA00001947"/>
    </source>
</evidence>
<dbReference type="InterPro" id="IPR002933">
    <property type="entry name" value="Peptidase_M20"/>
</dbReference>
<evidence type="ECO:0000259" key="5">
    <source>
        <dbReference type="Pfam" id="PF07687"/>
    </source>
</evidence>
<comment type="caution">
    <text evidence="6">The sequence shown here is derived from an EMBL/GenBank/DDBJ whole genome shotgun (WGS) entry which is preliminary data.</text>
</comment>
<dbReference type="RefSeq" id="WP_039193254.1">
    <property type="nucleotide sequence ID" value="NZ_JRFJ01000003.1"/>
</dbReference>
<evidence type="ECO:0000256" key="3">
    <source>
        <dbReference type="ARBA" id="ARBA00022801"/>
    </source>
</evidence>
<gene>
    <name evidence="6" type="ORF">LA66_11710</name>
</gene>
<evidence type="ECO:0000313" key="6">
    <source>
        <dbReference type="EMBL" id="KHJ54135.1"/>
    </source>
</evidence>
<dbReference type="SUPFAM" id="SSF53187">
    <property type="entry name" value="Zn-dependent exopeptidases"/>
    <property type="match status" value="1"/>
</dbReference>
<dbReference type="PANTHER" id="PTHR43808">
    <property type="entry name" value="ACETYLORNITHINE DEACETYLASE"/>
    <property type="match status" value="1"/>
</dbReference>
<organism evidence="6 7">
    <name type="scientific">Aureimonas altamirensis</name>
    <dbReference type="NCBI Taxonomy" id="370622"/>
    <lineage>
        <taxon>Bacteria</taxon>
        <taxon>Pseudomonadati</taxon>
        <taxon>Pseudomonadota</taxon>
        <taxon>Alphaproteobacteria</taxon>
        <taxon>Hyphomicrobiales</taxon>
        <taxon>Aurantimonadaceae</taxon>
        <taxon>Aureimonas</taxon>
    </lineage>
</organism>
<dbReference type="AlphaFoldDB" id="A0A0B1Q5Q2"/>
<comment type="cofactor">
    <cofactor evidence="1">
        <name>Zn(2+)</name>
        <dbReference type="ChEBI" id="CHEBI:29105"/>
    </cofactor>
</comment>